<evidence type="ECO:0000313" key="2">
    <source>
        <dbReference type="Proteomes" id="UP000594638"/>
    </source>
</evidence>
<dbReference type="Gramene" id="OE9A098869T1">
    <property type="protein sequence ID" value="OE9A098869C1"/>
    <property type="gene ID" value="OE9A098869"/>
</dbReference>
<dbReference type="AlphaFoldDB" id="A0A8S0SRQ6"/>
<comment type="caution">
    <text evidence="1">The sequence shown here is derived from an EMBL/GenBank/DDBJ whole genome shotgun (WGS) entry which is preliminary data.</text>
</comment>
<evidence type="ECO:0000313" key="1">
    <source>
        <dbReference type="EMBL" id="CAA2995161.1"/>
    </source>
</evidence>
<organism evidence="1 2">
    <name type="scientific">Olea europaea subsp. europaea</name>
    <dbReference type="NCBI Taxonomy" id="158383"/>
    <lineage>
        <taxon>Eukaryota</taxon>
        <taxon>Viridiplantae</taxon>
        <taxon>Streptophyta</taxon>
        <taxon>Embryophyta</taxon>
        <taxon>Tracheophyta</taxon>
        <taxon>Spermatophyta</taxon>
        <taxon>Magnoliopsida</taxon>
        <taxon>eudicotyledons</taxon>
        <taxon>Gunneridae</taxon>
        <taxon>Pentapetalae</taxon>
        <taxon>asterids</taxon>
        <taxon>lamiids</taxon>
        <taxon>Lamiales</taxon>
        <taxon>Oleaceae</taxon>
        <taxon>Oleeae</taxon>
        <taxon>Olea</taxon>
    </lineage>
</organism>
<keyword evidence="2" id="KW-1185">Reference proteome</keyword>
<reference evidence="1 2" key="1">
    <citation type="submission" date="2019-12" db="EMBL/GenBank/DDBJ databases">
        <authorList>
            <person name="Alioto T."/>
            <person name="Alioto T."/>
            <person name="Gomez Garrido J."/>
        </authorList>
    </citation>
    <scope>NUCLEOTIDE SEQUENCE [LARGE SCALE GENOMIC DNA]</scope>
</reference>
<dbReference type="Proteomes" id="UP000594638">
    <property type="component" value="Unassembled WGS sequence"/>
</dbReference>
<protein>
    <submittedName>
        <fullName evidence="1">Uncharacterized protein</fullName>
    </submittedName>
</protein>
<gene>
    <name evidence="1" type="ORF">OLEA9_A098869</name>
</gene>
<proteinExistence type="predicted"/>
<sequence length="110" mass="12204">MKLDLDAELTKVAAWFSLPGLDPDSFSLLITSEKSVWLLFSSVSPTFLEDRLPVILIKLGQAIARELAERTDLFTSEGDSERQLLEIPRVELESGIEGLGIEEPISSVWS</sequence>
<dbReference type="EMBL" id="CACTIH010005491">
    <property type="protein sequence ID" value="CAA2995161.1"/>
    <property type="molecule type" value="Genomic_DNA"/>
</dbReference>
<name>A0A8S0SRQ6_OLEEU</name>
<accession>A0A8S0SRQ6</accession>